<evidence type="ECO:0000313" key="2">
    <source>
        <dbReference type="EMBL" id="CAK0845424.1"/>
    </source>
</evidence>
<feature type="region of interest" description="Disordered" evidence="1">
    <location>
        <begin position="463"/>
        <end position="503"/>
    </location>
</feature>
<gene>
    <name evidence="2" type="ORF">PCOR1329_LOCUS39225</name>
</gene>
<keyword evidence="3" id="KW-1185">Reference proteome</keyword>
<evidence type="ECO:0000256" key="1">
    <source>
        <dbReference type="SAM" id="MobiDB-lite"/>
    </source>
</evidence>
<feature type="region of interest" description="Disordered" evidence="1">
    <location>
        <begin position="131"/>
        <end position="160"/>
    </location>
</feature>
<feature type="compositionally biased region" description="Low complexity" evidence="1">
    <location>
        <begin position="151"/>
        <end position="160"/>
    </location>
</feature>
<feature type="compositionally biased region" description="Low complexity" evidence="1">
    <location>
        <begin position="463"/>
        <end position="479"/>
    </location>
</feature>
<protein>
    <submittedName>
        <fullName evidence="2">Uncharacterized protein</fullName>
    </submittedName>
</protein>
<evidence type="ECO:0000313" key="3">
    <source>
        <dbReference type="Proteomes" id="UP001189429"/>
    </source>
</evidence>
<organism evidence="2 3">
    <name type="scientific">Prorocentrum cordatum</name>
    <dbReference type="NCBI Taxonomy" id="2364126"/>
    <lineage>
        <taxon>Eukaryota</taxon>
        <taxon>Sar</taxon>
        <taxon>Alveolata</taxon>
        <taxon>Dinophyceae</taxon>
        <taxon>Prorocentrales</taxon>
        <taxon>Prorocentraceae</taxon>
        <taxon>Prorocentrum</taxon>
    </lineage>
</organism>
<feature type="non-terminal residue" evidence="2">
    <location>
        <position position="1"/>
    </location>
</feature>
<feature type="region of interest" description="Disordered" evidence="1">
    <location>
        <begin position="231"/>
        <end position="264"/>
    </location>
</feature>
<name>A0ABN9THQ4_9DINO</name>
<accession>A0ABN9THQ4</accession>
<feature type="compositionally biased region" description="Basic and acidic residues" evidence="1">
    <location>
        <begin position="237"/>
        <end position="263"/>
    </location>
</feature>
<proteinExistence type="predicted"/>
<comment type="caution">
    <text evidence="2">The sequence shown here is derived from an EMBL/GenBank/DDBJ whole genome shotgun (WGS) entry which is preliminary data.</text>
</comment>
<dbReference type="EMBL" id="CAUYUJ010014736">
    <property type="protein sequence ID" value="CAK0845424.1"/>
    <property type="molecule type" value="Genomic_DNA"/>
</dbReference>
<sequence>RASLMRLFSARRRQRADGCLRCQTRSRRLPSWARGSRKRRALCVKAGRCRAGRQGEEPRGLVNMSAMTRSIASYGDQLGKGAVAASAAATAAMKNAAVNLQNTAAEQSAAWGVKASPPAEESSDLMDVSTFMGSDEPAPSPREAVEPAPEPAAAQAPSAAATHRAAAERLSSCLPALCVRLLWFFGVRTIVGYFIKDRSVLECFVECSIVECFTAECLVGGASLWRHGAVRGGTGRHRGDTGRHRGDTGRHRGDTGRHGDEKLAGGLVAGASSGAAEPPAPGDEPVVERVVTDRPPGHGSRQCAARLLRLHLDGLEAPEMGTPVMRIMVGDNNLNSRQVYPGDGFFQSASSYDGFCQPPPGCVICVLPAGMQVPPGTVLVPVSTAGEMAGPPQQPWQFVPVQQQQHLAEMCGMATQCGNGTDCAQAPAVPKAWFPLEAQVAGAKAGAEAKAEHQAAAWLPAQGPAVAEPAPEPAAELSPTSSDAERTVRQRSAPAGGAAGASAGTSAAVLLAKRMQIMQARRRERALFGALSVDDSPQRQLSGKSGKAPQLRFLREIEEKKRQLRREGRMAPHAAARSIGRALRKCAYPQLKPKQG</sequence>
<feature type="compositionally biased region" description="Low complexity" evidence="1">
    <location>
        <begin position="492"/>
        <end position="503"/>
    </location>
</feature>
<dbReference type="Proteomes" id="UP001189429">
    <property type="component" value="Unassembled WGS sequence"/>
</dbReference>
<reference evidence="2" key="1">
    <citation type="submission" date="2023-10" db="EMBL/GenBank/DDBJ databases">
        <authorList>
            <person name="Chen Y."/>
            <person name="Shah S."/>
            <person name="Dougan E. K."/>
            <person name="Thang M."/>
            <person name="Chan C."/>
        </authorList>
    </citation>
    <scope>NUCLEOTIDE SEQUENCE [LARGE SCALE GENOMIC DNA]</scope>
</reference>